<comment type="caution">
    <text evidence="7">The sequence shown here is derived from an EMBL/GenBank/DDBJ whole genome shotgun (WGS) entry which is preliminary data.</text>
</comment>
<evidence type="ECO:0000256" key="5">
    <source>
        <dbReference type="ARBA" id="ARBA00023004"/>
    </source>
</evidence>
<evidence type="ECO:0000256" key="6">
    <source>
        <dbReference type="RuleBase" id="RU000461"/>
    </source>
</evidence>
<dbReference type="InterPro" id="IPR036396">
    <property type="entry name" value="Cyt_P450_sf"/>
</dbReference>
<name>A0ABR4PCC4_9HELO</name>
<evidence type="ECO:0000256" key="1">
    <source>
        <dbReference type="ARBA" id="ARBA00001971"/>
    </source>
</evidence>
<reference evidence="7 8" key="1">
    <citation type="submission" date="2024-06" db="EMBL/GenBank/DDBJ databases">
        <title>Complete genome of Phlyctema vagabunda strain 19-DSS-EL-015.</title>
        <authorList>
            <person name="Fiorenzani C."/>
        </authorList>
    </citation>
    <scope>NUCLEOTIDE SEQUENCE [LARGE SCALE GENOMIC DNA]</scope>
    <source>
        <strain evidence="7 8">19-DSS-EL-015</strain>
    </source>
</reference>
<comment type="cofactor">
    <cofactor evidence="1">
        <name>heme</name>
        <dbReference type="ChEBI" id="CHEBI:30413"/>
    </cofactor>
</comment>
<gene>
    <name evidence="7" type="ORF">PVAG01_07408</name>
</gene>
<organism evidence="7 8">
    <name type="scientific">Phlyctema vagabunda</name>
    <dbReference type="NCBI Taxonomy" id="108571"/>
    <lineage>
        <taxon>Eukaryota</taxon>
        <taxon>Fungi</taxon>
        <taxon>Dikarya</taxon>
        <taxon>Ascomycota</taxon>
        <taxon>Pezizomycotina</taxon>
        <taxon>Leotiomycetes</taxon>
        <taxon>Helotiales</taxon>
        <taxon>Dermateaceae</taxon>
        <taxon>Phlyctema</taxon>
    </lineage>
</organism>
<keyword evidence="3 6" id="KW-0349">Heme</keyword>
<keyword evidence="8" id="KW-1185">Reference proteome</keyword>
<evidence type="ECO:0000256" key="4">
    <source>
        <dbReference type="ARBA" id="ARBA00022723"/>
    </source>
</evidence>
<dbReference type="InterPro" id="IPR002401">
    <property type="entry name" value="Cyt_P450_E_grp-I"/>
</dbReference>
<sequence length="501" mass="57146">MLTHFVLVAILLTVLYRGAWIIYNLYFHPLAKFPGPKIHAASRLAWNYAILRGDMVRSLRDLHAKYGPVVRMTNNDLSIITPTAWREIYSHTSNRTFMKDEKAYGVPLNSEARSLLTAFEEDHARCRRLMSHAFSDRALRDQQGLLKSYVDSLVKNLEDRAKGGPKEATTVDISQWYNFTTFDVIGDLAFGSSFDCLKEEALHPWAFLIFASIKAIVVFSVAEKYWPINKILLFISKRAGGAEKQAYHVQLTKEKLKQRLAIKTDRPDFITYILRHNDEKGMSIQELEANASLLIKAGSETTATGLSGATYLLLKNPDKLEILVKEIRSTFTSVDQMDATNLSNCKYLDACLKESLRMYPPVPVGLPRKATEDTVVSGWRIPKGTTVQIPSWSSNYWPENFNNPKTFAPERWLAKDPSSPYFNDHLESCEPFSLGPKNCIGKNLAWLELRLILARVLYAFDLELLDSDWDPEQQKVYLLWQKPPLNVRLTPRNYGTEDLAN</sequence>
<evidence type="ECO:0000313" key="7">
    <source>
        <dbReference type="EMBL" id="KAL3420963.1"/>
    </source>
</evidence>
<evidence type="ECO:0000256" key="3">
    <source>
        <dbReference type="ARBA" id="ARBA00022617"/>
    </source>
</evidence>
<keyword evidence="5 6" id="KW-0408">Iron</keyword>
<keyword evidence="6" id="KW-0560">Oxidoreductase</keyword>
<dbReference type="PROSITE" id="PS00086">
    <property type="entry name" value="CYTOCHROME_P450"/>
    <property type="match status" value="1"/>
</dbReference>
<dbReference type="Pfam" id="PF00067">
    <property type="entry name" value="p450"/>
    <property type="match status" value="1"/>
</dbReference>
<keyword evidence="4 6" id="KW-0479">Metal-binding</keyword>
<protein>
    <submittedName>
        <fullName evidence="7">Isotrichodermin C-15 hydroxylase 11</fullName>
    </submittedName>
</protein>
<keyword evidence="6" id="KW-0503">Monooxygenase</keyword>
<dbReference type="SUPFAM" id="SSF48264">
    <property type="entry name" value="Cytochrome P450"/>
    <property type="match status" value="1"/>
</dbReference>
<dbReference type="PANTHER" id="PTHR24305:SF210">
    <property type="entry name" value="CYTOCHROME P450 MONOOXYGENASE ASQL-RELATED"/>
    <property type="match status" value="1"/>
</dbReference>
<dbReference type="InterPro" id="IPR001128">
    <property type="entry name" value="Cyt_P450"/>
</dbReference>
<dbReference type="Proteomes" id="UP001629113">
    <property type="component" value="Unassembled WGS sequence"/>
</dbReference>
<dbReference type="PANTHER" id="PTHR24305">
    <property type="entry name" value="CYTOCHROME P450"/>
    <property type="match status" value="1"/>
</dbReference>
<dbReference type="InterPro" id="IPR050121">
    <property type="entry name" value="Cytochrome_P450_monoxygenase"/>
</dbReference>
<comment type="similarity">
    <text evidence="2 6">Belongs to the cytochrome P450 family.</text>
</comment>
<dbReference type="InterPro" id="IPR017972">
    <property type="entry name" value="Cyt_P450_CS"/>
</dbReference>
<dbReference type="PRINTS" id="PR00385">
    <property type="entry name" value="P450"/>
</dbReference>
<evidence type="ECO:0000313" key="8">
    <source>
        <dbReference type="Proteomes" id="UP001629113"/>
    </source>
</evidence>
<proteinExistence type="inferred from homology"/>
<dbReference type="CDD" id="cd11058">
    <property type="entry name" value="CYP60B-like"/>
    <property type="match status" value="1"/>
</dbReference>
<evidence type="ECO:0000256" key="2">
    <source>
        <dbReference type="ARBA" id="ARBA00010617"/>
    </source>
</evidence>
<accession>A0ABR4PCC4</accession>
<dbReference type="EMBL" id="JBFCZG010000006">
    <property type="protein sequence ID" value="KAL3420963.1"/>
    <property type="molecule type" value="Genomic_DNA"/>
</dbReference>
<dbReference type="Gene3D" id="1.10.630.10">
    <property type="entry name" value="Cytochrome P450"/>
    <property type="match status" value="1"/>
</dbReference>
<dbReference type="PRINTS" id="PR00463">
    <property type="entry name" value="EP450I"/>
</dbReference>